<gene>
    <name evidence="10" type="ORF">H9L42_08575</name>
</gene>
<evidence type="ECO:0000313" key="10">
    <source>
        <dbReference type="EMBL" id="MBC6679881.1"/>
    </source>
</evidence>
<evidence type="ECO:0000313" key="11">
    <source>
        <dbReference type="Proteomes" id="UP000602647"/>
    </source>
</evidence>
<proteinExistence type="inferred from homology"/>
<keyword evidence="4" id="KW-0997">Cell inner membrane</keyword>
<evidence type="ECO:0000256" key="7">
    <source>
        <dbReference type="ARBA" id="ARBA00023136"/>
    </source>
</evidence>
<evidence type="ECO:0000256" key="4">
    <source>
        <dbReference type="ARBA" id="ARBA00022519"/>
    </source>
</evidence>
<evidence type="ECO:0000259" key="9">
    <source>
        <dbReference type="Pfam" id="PF00482"/>
    </source>
</evidence>
<evidence type="ECO:0000256" key="5">
    <source>
        <dbReference type="ARBA" id="ARBA00022692"/>
    </source>
</evidence>
<evidence type="ECO:0000256" key="8">
    <source>
        <dbReference type="SAM" id="Phobius"/>
    </source>
</evidence>
<keyword evidence="6 8" id="KW-1133">Transmembrane helix</keyword>
<keyword evidence="7 8" id="KW-0472">Membrane</keyword>
<evidence type="ECO:0000256" key="3">
    <source>
        <dbReference type="ARBA" id="ARBA00022475"/>
    </source>
</evidence>
<feature type="domain" description="Type II secretion system protein GspF" evidence="9">
    <location>
        <begin position="17"/>
        <end position="138"/>
    </location>
</feature>
<comment type="similarity">
    <text evidence="2">Belongs to the GSP F family.</text>
</comment>
<evidence type="ECO:0000256" key="1">
    <source>
        <dbReference type="ARBA" id="ARBA00004429"/>
    </source>
</evidence>
<dbReference type="Gene3D" id="1.20.81.30">
    <property type="entry name" value="Type II secretion system (T2SS), domain F"/>
    <property type="match status" value="2"/>
</dbReference>
<name>A0A923NKZ5_9FIRM</name>
<keyword evidence="11" id="KW-1185">Reference proteome</keyword>
<keyword evidence="3" id="KW-1003">Cell membrane</keyword>
<comment type="subcellular location">
    <subcellularLocation>
        <location evidence="1">Cell inner membrane</location>
        <topology evidence="1">Multi-pass membrane protein</topology>
    </subcellularLocation>
</comment>
<feature type="transmembrane region" description="Helical" evidence="8">
    <location>
        <begin position="164"/>
        <end position="185"/>
    </location>
</feature>
<dbReference type="FunFam" id="1.20.81.30:FF:000001">
    <property type="entry name" value="Type II secretion system protein F"/>
    <property type="match status" value="1"/>
</dbReference>
<dbReference type="InterPro" id="IPR042094">
    <property type="entry name" value="T2SS_GspF_sf"/>
</dbReference>
<organism evidence="10 11">
    <name type="scientific">Zhenpiania hominis</name>
    <dbReference type="NCBI Taxonomy" id="2763644"/>
    <lineage>
        <taxon>Bacteria</taxon>
        <taxon>Bacillati</taxon>
        <taxon>Bacillota</taxon>
        <taxon>Clostridia</taxon>
        <taxon>Peptostreptococcales</taxon>
        <taxon>Anaerovoracaceae</taxon>
        <taxon>Zhenpiania</taxon>
    </lineage>
</organism>
<dbReference type="Proteomes" id="UP000602647">
    <property type="component" value="Unassembled WGS sequence"/>
</dbReference>
<comment type="caution">
    <text evidence="10">The sequence shown here is derived from an EMBL/GenBank/DDBJ whole genome shotgun (WGS) entry which is preliminary data.</text>
</comment>
<reference evidence="10" key="1">
    <citation type="submission" date="2020-08" db="EMBL/GenBank/DDBJ databases">
        <title>Genome public.</title>
        <authorList>
            <person name="Liu C."/>
            <person name="Sun Q."/>
        </authorList>
    </citation>
    <scope>NUCLEOTIDE SEQUENCE</scope>
    <source>
        <strain evidence="10">BX12</strain>
    </source>
</reference>
<keyword evidence="5 8" id="KW-0812">Transmembrane</keyword>
<sequence>MKQEPTKLDAIQLSILCKELAMFFKEGIPLYDAFLIMEENTENRRLKPLYHQISRSLEEGVTLTEALKHTEKFPSYMLRILRIGEESGKLEEVLEALFLYYQRREQMKNSIRSAVFYPLVMIMATLLILAVLMIQVLPVFAQVFEQVGAELPALFAAISESGGIVSAVCIALLIILALALLLYLASRRTEKGRVFFTRLYETSIFTRSIAAQSESGGFTYSMSLLLSSGMNPDQAAELLLELTESPRTKEKLKDLQRRMAEGMTFARALAESGFLPPAYTSMIAAGTKTGRVDEMMDLTARRLSEDIDLRLERRISLVEPAVVIIMCILIGAVLLSVMLPLIRMMTSF</sequence>
<feature type="domain" description="Type II secretion system protein GspF" evidence="9">
    <location>
        <begin position="218"/>
        <end position="340"/>
    </location>
</feature>
<dbReference type="RefSeq" id="WP_187302980.1">
    <property type="nucleotide sequence ID" value="NZ_JACRYT010000007.1"/>
</dbReference>
<dbReference type="InterPro" id="IPR018076">
    <property type="entry name" value="T2SS_GspF_dom"/>
</dbReference>
<dbReference type="InterPro" id="IPR003004">
    <property type="entry name" value="GspF/PilC"/>
</dbReference>
<evidence type="ECO:0000256" key="6">
    <source>
        <dbReference type="ARBA" id="ARBA00022989"/>
    </source>
</evidence>
<dbReference type="PANTHER" id="PTHR30012">
    <property type="entry name" value="GENERAL SECRETION PATHWAY PROTEIN"/>
    <property type="match status" value="1"/>
</dbReference>
<dbReference type="EMBL" id="JACRYT010000007">
    <property type="protein sequence ID" value="MBC6679881.1"/>
    <property type="molecule type" value="Genomic_DNA"/>
</dbReference>
<evidence type="ECO:0000256" key="2">
    <source>
        <dbReference type="ARBA" id="ARBA00005745"/>
    </source>
</evidence>
<dbReference type="GO" id="GO:0005886">
    <property type="term" value="C:plasma membrane"/>
    <property type="evidence" value="ECO:0007669"/>
    <property type="project" value="UniProtKB-SubCell"/>
</dbReference>
<feature type="transmembrane region" description="Helical" evidence="8">
    <location>
        <begin position="114"/>
        <end position="144"/>
    </location>
</feature>
<feature type="transmembrane region" description="Helical" evidence="8">
    <location>
        <begin position="320"/>
        <end position="342"/>
    </location>
</feature>
<dbReference type="PANTHER" id="PTHR30012:SF0">
    <property type="entry name" value="TYPE II SECRETION SYSTEM PROTEIN F-RELATED"/>
    <property type="match status" value="1"/>
</dbReference>
<dbReference type="Pfam" id="PF00482">
    <property type="entry name" value="T2SSF"/>
    <property type="match status" value="2"/>
</dbReference>
<accession>A0A923NKZ5</accession>
<dbReference type="PRINTS" id="PR00812">
    <property type="entry name" value="BCTERIALGSPF"/>
</dbReference>
<dbReference type="AlphaFoldDB" id="A0A923NKZ5"/>
<protein>
    <submittedName>
        <fullName evidence="10">Type II secretion system F family protein</fullName>
    </submittedName>
</protein>